<dbReference type="EMBL" id="HBIB01018816">
    <property type="protein sequence ID" value="CAE0250031.1"/>
    <property type="molecule type" value="Transcribed_RNA"/>
</dbReference>
<accession>A0A7S3D8J2</accession>
<dbReference type="AlphaFoldDB" id="A0A7S3D8J2"/>
<evidence type="ECO:0000313" key="1">
    <source>
        <dbReference type="EMBL" id="CAE0250028.1"/>
    </source>
</evidence>
<dbReference type="EMBL" id="HBIB01018811">
    <property type="protein sequence ID" value="CAE0250028.1"/>
    <property type="molecule type" value="Transcribed_RNA"/>
</dbReference>
<sequence length="138" mass="15327">MCVRSVRMCAYLCEKGRKEEPQQSVIERGVLAEGDVCEYPKDVFCFACTEARYGAYIDGLDVKDGELVVIEMGAGTSVPTIRMESEAMCEWRGAFLVRINPRESDVPSKLNGRAVGIPLGARDALTQIEKIMSEKRTE</sequence>
<evidence type="ECO:0008006" key="3">
    <source>
        <dbReference type="Google" id="ProtNLM"/>
    </source>
</evidence>
<reference evidence="2" key="1">
    <citation type="submission" date="2021-01" db="EMBL/GenBank/DDBJ databases">
        <authorList>
            <person name="Corre E."/>
            <person name="Pelletier E."/>
            <person name="Niang G."/>
            <person name="Scheremetjew M."/>
            <person name="Finn R."/>
            <person name="Kale V."/>
            <person name="Holt S."/>
            <person name="Cochrane G."/>
            <person name="Meng A."/>
            <person name="Brown T."/>
            <person name="Cohen L."/>
        </authorList>
    </citation>
    <scope>NUCLEOTIDE SEQUENCE</scope>
    <source>
        <strain evidence="2">NIES-2562</strain>
    </source>
</reference>
<evidence type="ECO:0000313" key="2">
    <source>
        <dbReference type="EMBL" id="CAE0250031.1"/>
    </source>
</evidence>
<proteinExistence type="predicted"/>
<name>A0A7S3D8J2_9EUKA</name>
<protein>
    <recommendedName>
        <fullName evidence="3">Deacetylase sirtuin-type domain-containing protein</fullName>
    </recommendedName>
</protein>
<organism evidence="2">
    <name type="scientific">Palpitomonas bilix</name>
    <dbReference type="NCBI Taxonomy" id="652834"/>
    <lineage>
        <taxon>Eukaryota</taxon>
        <taxon>Eukaryota incertae sedis</taxon>
    </lineage>
</organism>
<gene>
    <name evidence="1" type="ORF">PBIL07802_LOCUS12228</name>
    <name evidence="2" type="ORF">PBIL07802_LOCUS12231</name>
</gene>